<name>A0AAW5JL29_9FIRM</name>
<accession>A0AAW5JL29</accession>
<gene>
    <name evidence="3" type="ORF">NE579_10505</name>
</gene>
<dbReference type="NCBIfam" id="TIGR01826">
    <property type="entry name" value="CofD_related"/>
    <property type="match status" value="1"/>
</dbReference>
<evidence type="ECO:0000313" key="3">
    <source>
        <dbReference type="EMBL" id="MCQ4770891.1"/>
    </source>
</evidence>
<comment type="caution">
    <text evidence="3">The sequence shown here is derived from an EMBL/GenBank/DDBJ whole genome shotgun (WGS) entry which is preliminary data.</text>
</comment>
<comment type="subcellular location">
    <subcellularLocation>
        <location evidence="2">Cytoplasm</location>
    </subcellularLocation>
</comment>
<dbReference type="InterPro" id="IPR038136">
    <property type="entry name" value="CofD-like_dom_sf"/>
</dbReference>
<dbReference type="SUPFAM" id="SSF142338">
    <property type="entry name" value="CofD-like"/>
    <property type="match status" value="1"/>
</dbReference>
<evidence type="ECO:0000256" key="2">
    <source>
        <dbReference type="HAMAP-Rule" id="MF_00973"/>
    </source>
</evidence>
<reference evidence="3" key="1">
    <citation type="submission" date="2022-06" db="EMBL/GenBank/DDBJ databases">
        <title>Isolation of gut microbiota from human fecal samples.</title>
        <authorList>
            <person name="Pamer E.G."/>
            <person name="Barat B."/>
            <person name="Waligurski E."/>
            <person name="Medina S."/>
            <person name="Paddock L."/>
            <person name="Mostad J."/>
        </authorList>
    </citation>
    <scope>NUCLEOTIDE SEQUENCE</scope>
    <source>
        <strain evidence="3">DFI.9.91</strain>
    </source>
</reference>
<organism evidence="3 4">
    <name type="scientific">Intestinimonas massiliensis</name>
    <name type="common">ex Afouda et al. 2020</name>
    <dbReference type="NCBI Taxonomy" id="1673721"/>
    <lineage>
        <taxon>Bacteria</taxon>
        <taxon>Bacillati</taxon>
        <taxon>Bacillota</taxon>
        <taxon>Clostridia</taxon>
        <taxon>Eubacteriales</taxon>
        <taxon>Intestinimonas</taxon>
    </lineage>
</organism>
<dbReference type="EMBL" id="JANFYS010000021">
    <property type="protein sequence ID" value="MCQ4770891.1"/>
    <property type="molecule type" value="Genomic_DNA"/>
</dbReference>
<dbReference type="Proteomes" id="UP001204562">
    <property type="component" value="Unassembled WGS sequence"/>
</dbReference>
<dbReference type="GO" id="GO:0005737">
    <property type="term" value="C:cytoplasm"/>
    <property type="evidence" value="ECO:0007669"/>
    <property type="project" value="UniProtKB-SubCell"/>
</dbReference>
<evidence type="ECO:0000313" key="4">
    <source>
        <dbReference type="Proteomes" id="UP001204562"/>
    </source>
</evidence>
<comment type="function">
    <text evidence="2">Required for morphogenesis under gluconeogenic growth conditions.</text>
</comment>
<dbReference type="RefSeq" id="WP_256304221.1">
    <property type="nucleotide sequence ID" value="NZ_JANFYS010000021.1"/>
</dbReference>
<sequence length="353" mass="38255">MTELYGRNDRRWELGPKITAIGGGTGLSTMLRGLKNYTRNLTAVVTVADDGGGSGVLRQDLGMPPPGDIRHCMEALANVEPVMEELLSYRFPKDSGALGGQSFGNLILAALNGISPSFDQAVARMSEVLAITGRVLPVTNENIQLEATFENGSHVVGESRIFQFKKEQDCRIGHVRLLPEHPPALPATLQAIDEADLILLGPGSLYTSVIPNLLVDGVSEAIRRSDALKVYICNIMTQDGETEDMTASDHVAALLAHGGTGLVDVCLCNSAPVRPGLLERYREEDAVPIRVDRDRIEAMGVEVVERPLASETSDYARHSIARLSAAVMELFGERAVRVAPDRAWERGAYILEE</sequence>
<dbReference type="InterPro" id="IPR002882">
    <property type="entry name" value="CofD"/>
</dbReference>
<dbReference type="Pfam" id="PF01933">
    <property type="entry name" value="CofD"/>
    <property type="match status" value="1"/>
</dbReference>
<protein>
    <recommendedName>
        <fullName evidence="2">Putative gluconeogenesis factor</fullName>
    </recommendedName>
</protein>
<dbReference type="AlphaFoldDB" id="A0AAW5JL29"/>
<comment type="similarity">
    <text evidence="2">Belongs to the gluconeogenesis factor family.</text>
</comment>
<dbReference type="CDD" id="cd07187">
    <property type="entry name" value="YvcK_like"/>
    <property type="match status" value="1"/>
</dbReference>
<dbReference type="HAMAP" id="MF_00973">
    <property type="entry name" value="Gluconeogen_factor"/>
    <property type="match status" value="1"/>
</dbReference>
<dbReference type="PANTHER" id="PTHR30135">
    <property type="entry name" value="UNCHARACTERIZED PROTEIN YVCK-RELATED"/>
    <property type="match status" value="1"/>
</dbReference>
<dbReference type="PANTHER" id="PTHR30135:SF3">
    <property type="entry name" value="GLUCONEOGENESIS FACTOR-RELATED"/>
    <property type="match status" value="1"/>
</dbReference>
<dbReference type="GO" id="GO:0008360">
    <property type="term" value="P:regulation of cell shape"/>
    <property type="evidence" value="ECO:0007669"/>
    <property type="project" value="UniProtKB-UniRule"/>
</dbReference>
<dbReference type="GO" id="GO:0043743">
    <property type="term" value="F:LPPG:FO 2-phospho-L-lactate transferase activity"/>
    <property type="evidence" value="ECO:0007669"/>
    <property type="project" value="InterPro"/>
</dbReference>
<dbReference type="InterPro" id="IPR010119">
    <property type="entry name" value="Gluconeogen_factor"/>
</dbReference>
<keyword evidence="1 2" id="KW-0963">Cytoplasm</keyword>
<proteinExistence type="inferred from homology"/>
<evidence type="ECO:0000256" key="1">
    <source>
        <dbReference type="ARBA" id="ARBA00022490"/>
    </source>
</evidence>
<dbReference type="Gene3D" id="3.40.50.10680">
    <property type="entry name" value="CofD-like domains"/>
    <property type="match status" value="1"/>
</dbReference>